<dbReference type="RefSeq" id="XP_060432792.1">
    <property type="nucleotide sequence ID" value="XM_060567510.1"/>
</dbReference>
<dbReference type="AlphaFoldDB" id="A0AAJ0F134"/>
<evidence type="ECO:0008006" key="4">
    <source>
        <dbReference type="Google" id="ProtNLM"/>
    </source>
</evidence>
<feature type="chain" id="PRO_5042514764" description="Secreted protein" evidence="1">
    <location>
        <begin position="20"/>
        <end position="96"/>
    </location>
</feature>
<keyword evidence="1" id="KW-0732">Signal</keyword>
<sequence>MALSTLLFLLLVQTNTGLSASWSTWHQAINLRRYGDDCICVATIGPLTTGSDILANGSRNNADHKFEIWPFLGLVDSKVVTLSLIGSHTRTPIVEQ</sequence>
<protein>
    <recommendedName>
        <fullName evidence="4">Secreted protein</fullName>
    </recommendedName>
</protein>
<accession>A0AAJ0F134</accession>
<reference evidence="2" key="1">
    <citation type="submission" date="2021-06" db="EMBL/GenBank/DDBJ databases">
        <title>Comparative genomics, transcriptomics and evolutionary studies reveal genomic signatures of adaptation to plant cell wall in hemibiotrophic fungi.</title>
        <authorList>
            <consortium name="DOE Joint Genome Institute"/>
            <person name="Baroncelli R."/>
            <person name="Diaz J.F."/>
            <person name="Benocci T."/>
            <person name="Peng M."/>
            <person name="Battaglia E."/>
            <person name="Haridas S."/>
            <person name="Andreopoulos W."/>
            <person name="Labutti K."/>
            <person name="Pangilinan J."/>
            <person name="Floch G.L."/>
            <person name="Makela M.R."/>
            <person name="Henrissat B."/>
            <person name="Grigoriev I.V."/>
            <person name="Crouch J.A."/>
            <person name="De Vries R.P."/>
            <person name="Sukno S.A."/>
            <person name="Thon M.R."/>
        </authorList>
    </citation>
    <scope>NUCLEOTIDE SEQUENCE</scope>
    <source>
        <strain evidence="2">CBS 193.32</strain>
    </source>
</reference>
<organism evidence="2 3">
    <name type="scientific">Colletotrichum godetiae</name>
    <dbReference type="NCBI Taxonomy" id="1209918"/>
    <lineage>
        <taxon>Eukaryota</taxon>
        <taxon>Fungi</taxon>
        <taxon>Dikarya</taxon>
        <taxon>Ascomycota</taxon>
        <taxon>Pezizomycotina</taxon>
        <taxon>Sordariomycetes</taxon>
        <taxon>Hypocreomycetidae</taxon>
        <taxon>Glomerellales</taxon>
        <taxon>Glomerellaceae</taxon>
        <taxon>Colletotrichum</taxon>
        <taxon>Colletotrichum acutatum species complex</taxon>
    </lineage>
</organism>
<gene>
    <name evidence="2" type="ORF">BDP55DRAFT_429019</name>
</gene>
<comment type="caution">
    <text evidence="2">The sequence shown here is derived from an EMBL/GenBank/DDBJ whole genome shotgun (WGS) entry which is preliminary data.</text>
</comment>
<evidence type="ECO:0000256" key="1">
    <source>
        <dbReference type="SAM" id="SignalP"/>
    </source>
</evidence>
<proteinExistence type="predicted"/>
<evidence type="ECO:0000313" key="2">
    <source>
        <dbReference type="EMBL" id="KAK1689097.1"/>
    </source>
</evidence>
<dbReference type="Proteomes" id="UP001224890">
    <property type="component" value="Unassembled WGS sequence"/>
</dbReference>
<dbReference type="GeneID" id="85452036"/>
<dbReference type="EMBL" id="JAHMHR010000009">
    <property type="protein sequence ID" value="KAK1689097.1"/>
    <property type="molecule type" value="Genomic_DNA"/>
</dbReference>
<keyword evidence="3" id="KW-1185">Reference proteome</keyword>
<feature type="signal peptide" evidence="1">
    <location>
        <begin position="1"/>
        <end position="19"/>
    </location>
</feature>
<evidence type="ECO:0000313" key="3">
    <source>
        <dbReference type="Proteomes" id="UP001224890"/>
    </source>
</evidence>
<name>A0AAJ0F134_9PEZI</name>